<protein>
    <recommendedName>
        <fullName evidence="4">CCHC-type domain-containing protein</fullName>
    </recommendedName>
</protein>
<evidence type="ECO:0000313" key="2">
    <source>
        <dbReference type="EMBL" id="KAF3544843.1"/>
    </source>
</evidence>
<comment type="caution">
    <text evidence="2">The sequence shown here is derived from an EMBL/GenBank/DDBJ whole genome shotgun (WGS) entry which is preliminary data.</text>
</comment>
<feature type="compositionally biased region" description="Basic and acidic residues" evidence="1">
    <location>
        <begin position="81"/>
        <end position="91"/>
    </location>
</feature>
<accession>A0ABQ7C0J0</accession>
<organism evidence="2 3">
    <name type="scientific">Brassica cretica</name>
    <name type="common">Mustard</name>
    <dbReference type="NCBI Taxonomy" id="69181"/>
    <lineage>
        <taxon>Eukaryota</taxon>
        <taxon>Viridiplantae</taxon>
        <taxon>Streptophyta</taxon>
        <taxon>Embryophyta</taxon>
        <taxon>Tracheophyta</taxon>
        <taxon>Spermatophyta</taxon>
        <taxon>Magnoliopsida</taxon>
        <taxon>eudicotyledons</taxon>
        <taxon>Gunneridae</taxon>
        <taxon>Pentapetalae</taxon>
        <taxon>rosids</taxon>
        <taxon>malvids</taxon>
        <taxon>Brassicales</taxon>
        <taxon>Brassicaceae</taxon>
        <taxon>Brassiceae</taxon>
        <taxon>Brassica</taxon>
    </lineage>
</organism>
<evidence type="ECO:0000313" key="3">
    <source>
        <dbReference type="Proteomes" id="UP000266723"/>
    </source>
</evidence>
<keyword evidence="3" id="KW-1185">Reference proteome</keyword>
<evidence type="ECO:0008006" key="4">
    <source>
        <dbReference type="Google" id="ProtNLM"/>
    </source>
</evidence>
<name>A0ABQ7C0J0_BRACR</name>
<proteinExistence type="predicted"/>
<feature type="compositionally biased region" description="Basic and acidic residues" evidence="1">
    <location>
        <begin position="60"/>
        <end position="71"/>
    </location>
</feature>
<sequence>MRLRRHVLRGQDDEETMISNFMFGLKPELENRLAVGNYESLTELVEKAVNVEIGLEAEKAATKKSKQHQEGKYGGNQRSFKGKDKEKESGGPRRRSLFTGKCFLCGKIGHKTHLYPV</sequence>
<gene>
    <name evidence="2" type="ORF">DY000_02007618</name>
</gene>
<feature type="region of interest" description="Disordered" evidence="1">
    <location>
        <begin position="60"/>
        <end position="97"/>
    </location>
</feature>
<dbReference type="EMBL" id="QGKV02000832">
    <property type="protein sequence ID" value="KAF3544843.1"/>
    <property type="molecule type" value="Genomic_DNA"/>
</dbReference>
<evidence type="ECO:0000256" key="1">
    <source>
        <dbReference type="SAM" id="MobiDB-lite"/>
    </source>
</evidence>
<dbReference type="Proteomes" id="UP000266723">
    <property type="component" value="Unassembled WGS sequence"/>
</dbReference>
<reference evidence="2 3" key="1">
    <citation type="journal article" date="2020" name="BMC Genomics">
        <title>Intraspecific diversification of the crop wild relative Brassica cretica Lam. using demographic model selection.</title>
        <authorList>
            <person name="Kioukis A."/>
            <person name="Michalopoulou V.A."/>
            <person name="Briers L."/>
            <person name="Pirintsos S."/>
            <person name="Studholme D.J."/>
            <person name="Pavlidis P."/>
            <person name="Sarris P.F."/>
        </authorList>
    </citation>
    <scope>NUCLEOTIDE SEQUENCE [LARGE SCALE GENOMIC DNA]</scope>
    <source>
        <strain evidence="3">cv. PFS-1207/04</strain>
    </source>
</reference>